<dbReference type="SUPFAM" id="SSF53335">
    <property type="entry name" value="S-adenosyl-L-methionine-dependent methyltransferases"/>
    <property type="match status" value="1"/>
</dbReference>
<reference evidence="10" key="1">
    <citation type="submission" date="2016-10" db="EMBL/GenBank/DDBJ databases">
        <title>Sequence of Gallionella enrichment culture.</title>
        <authorList>
            <person name="Poehlein A."/>
            <person name="Muehling M."/>
            <person name="Daniel R."/>
        </authorList>
    </citation>
    <scope>NUCLEOTIDE SEQUENCE</scope>
</reference>
<dbReference type="Gene3D" id="3.40.50.150">
    <property type="entry name" value="Vaccinia Virus protein VP39"/>
    <property type="match status" value="1"/>
</dbReference>
<dbReference type="CDD" id="cd02440">
    <property type="entry name" value="AdoMet_MTases"/>
    <property type="match status" value="1"/>
</dbReference>
<dbReference type="EMBL" id="MLJW01000080">
    <property type="protein sequence ID" value="OIR01825.1"/>
    <property type="molecule type" value="Genomic_DNA"/>
</dbReference>
<comment type="caution">
    <text evidence="10">The sequence shown here is derived from an EMBL/GenBank/DDBJ whole genome shotgun (WGS) entry which is preliminary data.</text>
</comment>
<gene>
    <name evidence="10" type="ORF">GALL_161270</name>
</gene>
<comment type="catalytic activity">
    <reaction evidence="8">
        <text>arsenic triglutathione + 3 [thioredoxin]-dithiol + 3 S-adenosyl-L-methionine = trimethylarsine + 3 [thioredoxin]-disulfide + 3 glutathione + 3 S-adenosyl-L-homocysteine + 3 H(+)</text>
        <dbReference type="Rhea" id="RHEA:69432"/>
        <dbReference type="Rhea" id="RHEA-COMP:10698"/>
        <dbReference type="Rhea" id="RHEA-COMP:10700"/>
        <dbReference type="ChEBI" id="CHEBI:15378"/>
        <dbReference type="ChEBI" id="CHEBI:27130"/>
        <dbReference type="ChEBI" id="CHEBI:29950"/>
        <dbReference type="ChEBI" id="CHEBI:50058"/>
        <dbReference type="ChEBI" id="CHEBI:57856"/>
        <dbReference type="ChEBI" id="CHEBI:57925"/>
        <dbReference type="ChEBI" id="CHEBI:59789"/>
        <dbReference type="ChEBI" id="CHEBI:183640"/>
        <dbReference type="EC" id="2.1.1.137"/>
    </reaction>
</comment>
<evidence type="ECO:0000256" key="3">
    <source>
        <dbReference type="ARBA" id="ARBA00034487"/>
    </source>
</evidence>
<proteinExistence type="inferred from homology"/>
<comment type="catalytic activity">
    <reaction evidence="6">
        <text>arsenic triglutathione + [thioredoxin]-dithiol + S-adenosyl-L-methionine + 2 H2O = methylarsonous acid + [thioredoxin]-disulfide + 3 glutathione + S-adenosyl-L-homocysteine + H(+)</text>
        <dbReference type="Rhea" id="RHEA:69460"/>
        <dbReference type="Rhea" id="RHEA-COMP:10698"/>
        <dbReference type="Rhea" id="RHEA-COMP:10700"/>
        <dbReference type="ChEBI" id="CHEBI:15377"/>
        <dbReference type="ChEBI" id="CHEBI:15378"/>
        <dbReference type="ChEBI" id="CHEBI:17826"/>
        <dbReference type="ChEBI" id="CHEBI:29950"/>
        <dbReference type="ChEBI" id="CHEBI:50058"/>
        <dbReference type="ChEBI" id="CHEBI:57856"/>
        <dbReference type="ChEBI" id="CHEBI:57925"/>
        <dbReference type="ChEBI" id="CHEBI:59789"/>
        <dbReference type="ChEBI" id="CHEBI:183640"/>
        <dbReference type="EC" id="2.1.1.137"/>
    </reaction>
</comment>
<dbReference type="AlphaFoldDB" id="A0A1J5S0A9"/>
<evidence type="ECO:0000313" key="10">
    <source>
        <dbReference type="EMBL" id="OIR01825.1"/>
    </source>
</evidence>
<keyword evidence="2" id="KW-0949">S-adenosyl-L-methionine</keyword>
<evidence type="ECO:0000256" key="4">
    <source>
        <dbReference type="ARBA" id="ARBA00034521"/>
    </source>
</evidence>
<dbReference type="PANTHER" id="PTHR43675">
    <property type="entry name" value="ARSENITE METHYLTRANSFERASE"/>
    <property type="match status" value="1"/>
</dbReference>
<feature type="domain" description="Methyltransferase" evidence="9">
    <location>
        <begin position="82"/>
        <end position="226"/>
    </location>
</feature>
<keyword evidence="1 10" id="KW-0808">Transferase</keyword>
<evidence type="ECO:0000256" key="7">
    <source>
        <dbReference type="ARBA" id="ARBA00047943"/>
    </source>
</evidence>
<evidence type="ECO:0000256" key="1">
    <source>
        <dbReference type="ARBA" id="ARBA00022679"/>
    </source>
</evidence>
<dbReference type="PANTHER" id="PTHR43675:SF8">
    <property type="entry name" value="ARSENITE METHYLTRANSFERASE"/>
    <property type="match status" value="1"/>
</dbReference>
<dbReference type="InterPro" id="IPR029063">
    <property type="entry name" value="SAM-dependent_MTases_sf"/>
</dbReference>
<organism evidence="10">
    <name type="scientific">mine drainage metagenome</name>
    <dbReference type="NCBI Taxonomy" id="410659"/>
    <lineage>
        <taxon>unclassified sequences</taxon>
        <taxon>metagenomes</taxon>
        <taxon>ecological metagenomes</taxon>
    </lineage>
</organism>
<comment type="catalytic activity">
    <reaction evidence="7">
        <text>arsenic triglutathione + 2 [thioredoxin]-dithiol + 2 S-adenosyl-L-methionine + H2O = dimethylarsinous acid + 2 [thioredoxin]-disulfide + 3 glutathione + 2 S-adenosyl-L-homocysteine + 2 H(+)</text>
        <dbReference type="Rhea" id="RHEA:69464"/>
        <dbReference type="Rhea" id="RHEA-COMP:10698"/>
        <dbReference type="Rhea" id="RHEA-COMP:10700"/>
        <dbReference type="ChEBI" id="CHEBI:15377"/>
        <dbReference type="ChEBI" id="CHEBI:15378"/>
        <dbReference type="ChEBI" id="CHEBI:23808"/>
        <dbReference type="ChEBI" id="CHEBI:29950"/>
        <dbReference type="ChEBI" id="CHEBI:50058"/>
        <dbReference type="ChEBI" id="CHEBI:57856"/>
        <dbReference type="ChEBI" id="CHEBI:57925"/>
        <dbReference type="ChEBI" id="CHEBI:59789"/>
        <dbReference type="ChEBI" id="CHEBI:183640"/>
        <dbReference type="EC" id="2.1.1.137"/>
    </reaction>
</comment>
<accession>A0A1J5S0A9</accession>
<dbReference type="InterPro" id="IPR025714">
    <property type="entry name" value="Methyltranfer_dom"/>
</dbReference>
<protein>
    <recommendedName>
        <fullName evidence="5">Arsenite methyltransferase</fullName>
        <ecNumber evidence="4">2.1.1.137</ecNumber>
    </recommendedName>
</protein>
<evidence type="ECO:0000256" key="5">
    <source>
        <dbReference type="ARBA" id="ARBA00034545"/>
    </source>
</evidence>
<evidence type="ECO:0000256" key="8">
    <source>
        <dbReference type="ARBA" id="ARBA00048428"/>
    </source>
</evidence>
<dbReference type="NCBIfam" id="NF008823">
    <property type="entry name" value="PRK11873.1"/>
    <property type="match status" value="1"/>
</dbReference>
<evidence type="ECO:0000256" key="2">
    <source>
        <dbReference type="ARBA" id="ARBA00022691"/>
    </source>
</evidence>
<dbReference type="InterPro" id="IPR026669">
    <property type="entry name" value="Arsenite_MeTrfase-like"/>
</dbReference>
<name>A0A1J5S0A9_9ZZZZ</name>
<keyword evidence="10" id="KW-0489">Methyltransferase</keyword>
<dbReference type="GO" id="GO:0030791">
    <property type="term" value="F:arsenite methyltransferase activity"/>
    <property type="evidence" value="ECO:0007669"/>
    <property type="project" value="UniProtKB-EC"/>
</dbReference>
<sequence length="271" mass="28146">MNDDPDQIRTEVRRRYGSIATADDERQAAGSCCSRTSSSGGCCGPDRQALALGYDAADLASVPDGANLGLGCGNPVALAALHPGQTVLDLGSGAGFDAFLAARAVGPTGTVIGVDMTPEMVAKARANARSGGYPQVDFRLGEIEALPVADGVVDVILSNCVINLCPDKRPVYREAFRVLKPGGRLAVSDVVARAALPEAMTADLELHTSCLSGATPREELLRILEECGFIDIEIRPRGNSDAILASWTATEADPLVFAAEVVARKPQVGGA</sequence>
<evidence type="ECO:0000256" key="6">
    <source>
        <dbReference type="ARBA" id="ARBA00047941"/>
    </source>
</evidence>
<comment type="similarity">
    <text evidence="3">Belongs to the methyltransferase superfamily. Arsenite methyltransferase family.</text>
</comment>
<dbReference type="EC" id="2.1.1.137" evidence="4"/>
<dbReference type="GO" id="GO:0032259">
    <property type="term" value="P:methylation"/>
    <property type="evidence" value="ECO:0007669"/>
    <property type="project" value="UniProtKB-KW"/>
</dbReference>
<evidence type="ECO:0000259" key="9">
    <source>
        <dbReference type="Pfam" id="PF13847"/>
    </source>
</evidence>
<dbReference type="Pfam" id="PF13847">
    <property type="entry name" value="Methyltransf_31"/>
    <property type="match status" value="1"/>
</dbReference>